<dbReference type="InterPro" id="IPR015915">
    <property type="entry name" value="Kelch-typ_b-propeller"/>
</dbReference>
<proteinExistence type="predicted"/>
<dbReference type="SUPFAM" id="SSF117281">
    <property type="entry name" value="Kelch motif"/>
    <property type="match status" value="1"/>
</dbReference>
<evidence type="ECO:0000313" key="3">
    <source>
        <dbReference type="Proteomes" id="UP000265703"/>
    </source>
</evidence>
<sequence>MINSLLYKLFVRQILFLFQLVPLSVKCYYTPGPRYAHTATFVKDRLYFIGGSQEKDFFLFRSFAII</sequence>
<dbReference type="EMBL" id="QKYT01000061">
    <property type="protein sequence ID" value="RIA95456.1"/>
    <property type="molecule type" value="Genomic_DNA"/>
</dbReference>
<keyword evidence="1" id="KW-0732">Signal</keyword>
<gene>
    <name evidence="2" type="ORF">C1645_757616</name>
</gene>
<comment type="caution">
    <text evidence="2">The sequence shown here is derived from an EMBL/GenBank/DDBJ whole genome shotgun (WGS) entry which is preliminary data.</text>
</comment>
<evidence type="ECO:0000256" key="1">
    <source>
        <dbReference type="SAM" id="SignalP"/>
    </source>
</evidence>
<keyword evidence="3" id="KW-1185">Reference proteome</keyword>
<dbReference type="AlphaFoldDB" id="A0A397TEU3"/>
<feature type="chain" id="PRO_5017234114" evidence="1">
    <location>
        <begin position="27"/>
        <end position="66"/>
    </location>
</feature>
<reference evidence="2 3" key="1">
    <citation type="submission" date="2018-06" db="EMBL/GenBank/DDBJ databases">
        <title>Comparative genomics reveals the genomic features of Rhizophagus irregularis, R. cerebriforme, R. diaphanum and Gigaspora rosea, and their symbiotic lifestyle signature.</title>
        <authorList>
            <person name="Morin E."/>
            <person name="San Clemente H."/>
            <person name="Chen E.C.H."/>
            <person name="De La Providencia I."/>
            <person name="Hainaut M."/>
            <person name="Kuo A."/>
            <person name="Kohler A."/>
            <person name="Murat C."/>
            <person name="Tang N."/>
            <person name="Roy S."/>
            <person name="Loubradou J."/>
            <person name="Henrissat B."/>
            <person name="Grigoriev I.V."/>
            <person name="Corradi N."/>
            <person name="Roux C."/>
            <person name="Martin F.M."/>
        </authorList>
    </citation>
    <scope>NUCLEOTIDE SEQUENCE [LARGE SCALE GENOMIC DNA]</scope>
    <source>
        <strain evidence="2 3">DAOM 227022</strain>
    </source>
</reference>
<dbReference type="Proteomes" id="UP000265703">
    <property type="component" value="Unassembled WGS sequence"/>
</dbReference>
<organism evidence="2 3">
    <name type="scientific">Glomus cerebriforme</name>
    <dbReference type="NCBI Taxonomy" id="658196"/>
    <lineage>
        <taxon>Eukaryota</taxon>
        <taxon>Fungi</taxon>
        <taxon>Fungi incertae sedis</taxon>
        <taxon>Mucoromycota</taxon>
        <taxon>Glomeromycotina</taxon>
        <taxon>Glomeromycetes</taxon>
        <taxon>Glomerales</taxon>
        <taxon>Glomeraceae</taxon>
        <taxon>Glomus</taxon>
    </lineage>
</organism>
<feature type="signal peptide" evidence="1">
    <location>
        <begin position="1"/>
        <end position="26"/>
    </location>
</feature>
<protein>
    <submittedName>
        <fullName evidence="2">Uncharacterized protein</fullName>
    </submittedName>
</protein>
<accession>A0A397TEU3</accession>
<evidence type="ECO:0000313" key="2">
    <source>
        <dbReference type="EMBL" id="RIA95456.1"/>
    </source>
</evidence>
<name>A0A397TEU3_9GLOM</name>